<dbReference type="STRING" id="471821.TGRD_262"/>
<reference evidence="3" key="1">
    <citation type="journal article" date="2008" name="Proc. Natl. Acad. Sci. U.S.A.">
        <title>Complete genome of the uncultured termite group 1 bacteria in a single host protist cell.</title>
        <authorList>
            <person name="Hongoh Y."/>
            <person name="Sharma V.K."/>
            <person name="Prakash T."/>
            <person name="Noda S."/>
            <person name="Taylor T.D."/>
            <person name="Kudo T."/>
            <person name="Sakaki Y."/>
            <person name="Toyoda A."/>
            <person name="Hattori M."/>
            <person name="Ohkuma M."/>
        </authorList>
    </citation>
    <scope>NUCLEOTIDE SEQUENCE [LARGE SCALE GENOMIC DNA]</scope>
    <source>
        <strain evidence="3">Rs-D17 genomovar Ri2008</strain>
    </source>
</reference>
<feature type="transmembrane region" description="Helical" evidence="1">
    <location>
        <begin position="153"/>
        <end position="177"/>
    </location>
</feature>
<organism evidence="2 3">
    <name type="scientific">Endomicrobium trichonymphae</name>
    <dbReference type="NCBI Taxonomy" id="1408204"/>
    <lineage>
        <taxon>Bacteria</taxon>
        <taxon>Pseudomonadati</taxon>
        <taxon>Elusimicrobiota</taxon>
        <taxon>Endomicrobiia</taxon>
        <taxon>Endomicrobiales</taxon>
        <taxon>Endomicrobiaceae</taxon>
        <taxon>Candidatus Endomicrobiellum</taxon>
    </lineage>
</organism>
<keyword evidence="1" id="KW-0472">Membrane</keyword>
<proteinExistence type="predicted"/>
<keyword evidence="3" id="KW-1185">Reference proteome</keyword>
<name>B1GZR3_ENDTX</name>
<keyword evidence="1" id="KW-1133">Transmembrane helix</keyword>
<evidence type="ECO:0000313" key="2">
    <source>
        <dbReference type="EMBL" id="BAG13745.1"/>
    </source>
</evidence>
<evidence type="ECO:0000313" key="3">
    <source>
        <dbReference type="Proteomes" id="UP000001691"/>
    </source>
</evidence>
<dbReference type="RefSeq" id="WP_015423272.1">
    <property type="nucleotide sequence ID" value="NC_020419.1"/>
</dbReference>
<dbReference type="PATRIC" id="fig|471821.5.peg.393"/>
<evidence type="ECO:0000256" key="1">
    <source>
        <dbReference type="SAM" id="Phobius"/>
    </source>
</evidence>
<accession>B1GZR3</accession>
<protein>
    <submittedName>
        <fullName evidence="2">Uncharacterized protein</fullName>
    </submittedName>
</protein>
<dbReference type="Proteomes" id="UP000001691">
    <property type="component" value="Chromosome"/>
</dbReference>
<keyword evidence="1" id="KW-0812">Transmembrane</keyword>
<dbReference type="EMBL" id="AP009510">
    <property type="protein sequence ID" value="BAG13745.1"/>
    <property type="molecule type" value="Genomic_DNA"/>
</dbReference>
<gene>
    <name evidence="2" type="ordered locus">TGRD_261</name>
</gene>
<sequence>MRKHFKYIIIAILFVFCICASLYSREKVSASLNKNRVFVGDIIKFIVKVRLPHGAQISADQDFSFDDFDIISSDIRRISDAENIYELNFNIAAYKTGIFTVNQLTVFYISSDGTNNLFFTPEVRVEVLSIIGSGTAEDIKDIKALKKLRVGPVYVLLIVIMSFLFIVCVVSVVKAVAERIKKSKQFEADPKIKALNALNDLYKGIDGVSVRIFYYKMSEILRTYASKQYNFNAMEMTTSEFFDKIKPFIPREININEFKNYLKIFNLARYADFTPDKIETEDNYIFTKKLLELL</sequence>
<dbReference type="HOGENOM" id="CLU_946439_0_0_0"/>
<dbReference type="AlphaFoldDB" id="B1GZR3"/>
<dbReference type="KEGG" id="rsd:TGRD_261"/>